<dbReference type="InterPro" id="IPR025944">
    <property type="entry name" value="Sigma_54_int_dom_CS"/>
</dbReference>
<reference evidence="12 13" key="1">
    <citation type="submission" date="2018-07" db="EMBL/GenBank/DDBJ databases">
        <title>The draft genome of Phyllobacterium salinisoli.</title>
        <authorList>
            <person name="Liu L."/>
            <person name="Li L."/>
            <person name="Zhang X."/>
            <person name="Liang L."/>
        </authorList>
    </citation>
    <scope>NUCLEOTIDE SEQUENCE [LARGE SCALE GENOMIC DNA]</scope>
    <source>
        <strain evidence="12 13">LLAN61</strain>
    </source>
</reference>
<dbReference type="Gene3D" id="3.40.50.300">
    <property type="entry name" value="P-loop containing nucleotide triphosphate hydrolases"/>
    <property type="match status" value="1"/>
</dbReference>
<dbReference type="RefSeq" id="WP_114441235.1">
    <property type="nucleotide sequence ID" value="NZ_QOZG01000005.1"/>
</dbReference>
<dbReference type="PROSITE" id="PS00675">
    <property type="entry name" value="SIGMA54_INTERACT_1"/>
    <property type="match status" value="1"/>
</dbReference>
<dbReference type="FunFam" id="3.40.50.300:FF:000006">
    <property type="entry name" value="DNA-binding transcriptional regulator NtrC"/>
    <property type="match status" value="1"/>
</dbReference>
<dbReference type="SMART" id="SM00448">
    <property type="entry name" value="REC"/>
    <property type="match status" value="1"/>
</dbReference>
<dbReference type="GO" id="GO:0005524">
    <property type="term" value="F:ATP binding"/>
    <property type="evidence" value="ECO:0007669"/>
    <property type="project" value="UniProtKB-KW"/>
</dbReference>
<dbReference type="GO" id="GO:0043565">
    <property type="term" value="F:sequence-specific DNA binding"/>
    <property type="evidence" value="ECO:0007669"/>
    <property type="project" value="InterPro"/>
</dbReference>
<dbReference type="PROSITE" id="PS00676">
    <property type="entry name" value="SIGMA54_INTERACT_2"/>
    <property type="match status" value="1"/>
</dbReference>
<dbReference type="FunFam" id="3.40.50.2300:FF:000018">
    <property type="entry name" value="DNA-binding transcriptional regulator NtrC"/>
    <property type="match status" value="1"/>
</dbReference>
<dbReference type="SMART" id="SM00382">
    <property type="entry name" value="AAA"/>
    <property type="match status" value="1"/>
</dbReference>
<dbReference type="Pfam" id="PF00072">
    <property type="entry name" value="Response_reg"/>
    <property type="match status" value="1"/>
</dbReference>
<dbReference type="InterPro" id="IPR011006">
    <property type="entry name" value="CheY-like_superfamily"/>
</dbReference>
<dbReference type="InterPro" id="IPR002197">
    <property type="entry name" value="HTH_Fis"/>
</dbReference>
<dbReference type="SUPFAM" id="SSF52172">
    <property type="entry name" value="CheY-like"/>
    <property type="match status" value="1"/>
</dbReference>
<evidence type="ECO:0000256" key="8">
    <source>
        <dbReference type="ARBA" id="ARBA00023163"/>
    </source>
</evidence>
<protein>
    <submittedName>
        <fullName evidence="12">Sigma-54-dependent Fis family transcriptional regulator</fullName>
    </submittedName>
</protein>
<dbReference type="InterPro" id="IPR025662">
    <property type="entry name" value="Sigma_54_int_dom_ATP-bd_1"/>
</dbReference>
<evidence type="ECO:0000256" key="9">
    <source>
        <dbReference type="PROSITE-ProRule" id="PRU00169"/>
    </source>
</evidence>
<dbReference type="PROSITE" id="PS00688">
    <property type="entry name" value="SIGMA54_INTERACT_3"/>
    <property type="match status" value="1"/>
</dbReference>
<dbReference type="PANTHER" id="PTHR32071">
    <property type="entry name" value="TRANSCRIPTIONAL REGULATORY PROTEIN"/>
    <property type="match status" value="1"/>
</dbReference>
<keyword evidence="7" id="KW-0010">Activator</keyword>
<gene>
    <name evidence="12" type="ORF">DUT91_14355</name>
</gene>
<dbReference type="SUPFAM" id="SSF46689">
    <property type="entry name" value="Homeodomain-like"/>
    <property type="match status" value="1"/>
</dbReference>
<dbReference type="PROSITE" id="PS50045">
    <property type="entry name" value="SIGMA54_INTERACT_4"/>
    <property type="match status" value="1"/>
</dbReference>
<dbReference type="Proteomes" id="UP000253420">
    <property type="component" value="Unassembled WGS sequence"/>
</dbReference>
<keyword evidence="3" id="KW-0067">ATP-binding</keyword>
<dbReference type="InterPro" id="IPR009057">
    <property type="entry name" value="Homeodomain-like_sf"/>
</dbReference>
<feature type="domain" description="Response regulatory" evidence="11">
    <location>
        <begin position="11"/>
        <end position="125"/>
    </location>
</feature>
<dbReference type="AlphaFoldDB" id="A0A368K2W0"/>
<evidence type="ECO:0000259" key="11">
    <source>
        <dbReference type="PROSITE" id="PS50110"/>
    </source>
</evidence>
<organism evidence="12 13">
    <name type="scientific">Phyllobacterium salinisoli</name>
    <dbReference type="NCBI Taxonomy" id="1899321"/>
    <lineage>
        <taxon>Bacteria</taxon>
        <taxon>Pseudomonadati</taxon>
        <taxon>Pseudomonadota</taxon>
        <taxon>Alphaproteobacteria</taxon>
        <taxon>Hyphomicrobiales</taxon>
        <taxon>Phyllobacteriaceae</taxon>
        <taxon>Phyllobacterium</taxon>
    </lineage>
</organism>
<name>A0A368K2W0_9HYPH</name>
<dbReference type="SUPFAM" id="SSF52540">
    <property type="entry name" value="P-loop containing nucleoside triphosphate hydrolases"/>
    <property type="match status" value="1"/>
</dbReference>
<keyword evidence="1 9" id="KW-0597">Phosphoprotein</keyword>
<dbReference type="Pfam" id="PF00158">
    <property type="entry name" value="Sigma54_activat"/>
    <property type="match status" value="1"/>
</dbReference>
<dbReference type="InterPro" id="IPR002078">
    <property type="entry name" value="Sigma_54_int"/>
</dbReference>
<dbReference type="Gene3D" id="1.10.8.60">
    <property type="match status" value="1"/>
</dbReference>
<keyword evidence="4" id="KW-0902">Two-component regulatory system</keyword>
<dbReference type="GO" id="GO:0006355">
    <property type="term" value="P:regulation of DNA-templated transcription"/>
    <property type="evidence" value="ECO:0007669"/>
    <property type="project" value="InterPro"/>
</dbReference>
<dbReference type="InterPro" id="IPR027417">
    <property type="entry name" value="P-loop_NTPase"/>
</dbReference>
<dbReference type="InterPro" id="IPR058031">
    <property type="entry name" value="AAA_lid_NorR"/>
</dbReference>
<dbReference type="CDD" id="cd00009">
    <property type="entry name" value="AAA"/>
    <property type="match status" value="1"/>
</dbReference>
<evidence type="ECO:0000256" key="1">
    <source>
        <dbReference type="ARBA" id="ARBA00022553"/>
    </source>
</evidence>
<accession>A0A368K2W0</accession>
<dbReference type="Pfam" id="PF02954">
    <property type="entry name" value="HTH_8"/>
    <property type="match status" value="1"/>
</dbReference>
<dbReference type="InterPro" id="IPR003593">
    <property type="entry name" value="AAA+_ATPase"/>
</dbReference>
<evidence type="ECO:0000259" key="10">
    <source>
        <dbReference type="PROSITE" id="PS50045"/>
    </source>
</evidence>
<dbReference type="Pfam" id="PF25601">
    <property type="entry name" value="AAA_lid_14"/>
    <property type="match status" value="1"/>
</dbReference>
<evidence type="ECO:0000256" key="5">
    <source>
        <dbReference type="ARBA" id="ARBA00023015"/>
    </source>
</evidence>
<feature type="modified residue" description="4-aspartylphosphate" evidence="9">
    <location>
        <position position="60"/>
    </location>
</feature>
<sequence length="454" mass="50314">MGRADSETRPKVAFVDDDETLRRANAQTLELAGFDVLAFDGARAALDRIDADFEGIVVTDIRMPRIDGFQLFRSLKAIDADLPVILITGHGDIAMAVEAMHEGAYDFIAKPYPAERLVQSVRRAAEKRRLVLENRDLRSAAEVAQDELPLIGQTPSMERLRRTLRQIADADVDVLVAGETGSGKEVVADLLHRWSRRRTGHFVALNCGALPETVIESELFGHEPGAFTGAQKKRIGSIEHSSGGTLFLDEIESMPPAAQVKLLRVLEKREITPLGSNEVRPLDLRVIAASKVDLGDPAARGDFREDLFYRLNVVTISIPPLRERKEDIPLLFAHFLHRAANRFHVDLPDVPDTVRRHLVAHDWPGNVRELAHFTERFALGLVEPVTEASQPAGHGESLPLPQRVELYEAELIRQALAAHQGDVKATIEALGIPRKTFYDKLQRHGIVRAGYASG</sequence>
<evidence type="ECO:0000256" key="7">
    <source>
        <dbReference type="ARBA" id="ARBA00023159"/>
    </source>
</evidence>
<evidence type="ECO:0000313" key="12">
    <source>
        <dbReference type="EMBL" id="RCS23561.1"/>
    </source>
</evidence>
<keyword evidence="5" id="KW-0805">Transcription regulation</keyword>
<comment type="caution">
    <text evidence="12">The sequence shown here is derived from an EMBL/GenBank/DDBJ whole genome shotgun (WGS) entry which is preliminary data.</text>
</comment>
<dbReference type="OrthoDB" id="9804019at2"/>
<keyword evidence="8" id="KW-0804">Transcription</keyword>
<keyword evidence="2" id="KW-0547">Nucleotide-binding</keyword>
<dbReference type="InterPro" id="IPR001789">
    <property type="entry name" value="Sig_transdc_resp-reg_receiver"/>
</dbReference>
<keyword evidence="13" id="KW-1185">Reference proteome</keyword>
<evidence type="ECO:0000256" key="2">
    <source>
        <dbReference type="ARBA" id="ARBA00022741"/>
    </source>
</evidence>
<dbReference type="Gene3D" id="1.10.10.60">
    <property type="entry name" value="Homeodomain-like"/>
    <property type="match status" value="1"/>
</dbReference>
<dbReference type="PANTHER" id="PTHR32071:SF57">
    <property type="entry name" value="C4-DICARBOXYLATE TRANSPORT TRANSCRIPTIONAL REGULATORY PROTEIN DCTD"/>
    <property type="match status" value="1"/>
</dbReference>
<dbReference type="CDD" id="cd17549">
    <property type="entry name" value="REC_DctD-like"/>
    <property type="match status" value="1"/>
</dbReference>
<dbReference type="Gene3D" id="3.40.50.2300">
    <property type="match status" value="1"/>
</dbReference>
<evidence type="ECO:0000256" key="6">
    <source>
        <dbReference type="ARBA" id="ARBA00023125"/>
    </source>
</evidence>
<dbReference type="InterPro" id="IPR025943">
    <property type="entry name" value="Sigma_54_int_dom_ATP-bd_2"/>
</dbReference>
<keyword evidence="6" id="KW-0238">DNA-binding</keyword>
<dbReference type="EMBL" id="QOZG01000005">
    <property type="protein sequence ID" value="RCS23561.1"/>
    <property type="molecule type" value="Genomic_DNA"/>
</dbReference>
<evidence type="ECO:0000313" key="13">
    <source>
        <dbReference type="Proteomes" id="UP000253420"/>
    </source>
</evidence>
<evidence type="ECO:0000256" key="3">
    <source>
        <dbReference type="ARBA" id="ARBA00022840"/>
    </source>
</evidence>
<feature type="domain" description="Sigma-54 factor interaction" evidence="10">
    <location>
        <begin position="150"/>
        <end position="379"/>
    </location>
</feature>
<evidence type="ECO:0000256" key="4">
    <source>
        <dbReference type="ARBA" id="ARBA00023012"/>
    </source>
</evidence>
<dbReference type="GO" id="GO:0000160">
    <property type="term" value="P:phosphorelay signal transduction system"/>
    <property type="evidence" value="ECO:0007669"/>
    <property type="project" value="UniProtKB-KW"/>
</dbReference>
<proteinExistence type="predicted"/>
<dbReference type="PROSITE" id="PS50110">
    <property type="entry name" value="RESPONSE_REGULATORY"/>
    <property type="match status" value="1"/>
</dbReference>